<sequence>MNGPPTTSSDGIVAPDARHDLESEAALRGVYAKPPAAVIDKTMDRFDAHARSFIALSPFFCIGSSRPGALADVSPRGGDPGFAQVLDDFHLAFPDRPGNNRLDTLTNVVHEPGVGLLFFIPGIDEMLRVNGVARVSVEESLMERFVVQDKRPRSVVVVQAREVYLHCSKALKRADLWNPDKRVPRSALPTLGQMFRDQIKTIFPAKLIDFALKQDAKRNLY</sequence>
<protein>
    <submittedName>
        <fullName evidence="2">Pyridoxamine 5'-phosphate oxidase family protein</fullName>
    </submittedName>
</protein>
<dbReference type="InterPro" id="IPR011576">
    <property type="entry name" value="Pyridox_Oxase_N"/>
</dbReference>
<evidence type="ECO:0000313" key="3">
    <source>
        <dbReference type="Proteomes" id="UP000509782"/>
    </source>
</evidence>
<dbReference type="PANTHER" id="PTHR42815">
    <property type="entry name" value="FAD-BINDING, PUTATIVE (AFU_ORTHOLOGUE AFUA_6G07600)-RELATED"/>
    <property type="match status" value="1"/>
</dbReference>
<feature type="domain" description="Pyridoxamine 5'-phosphate oxidase N-terminal" evidence="1">
    <location>
        <begin position="47"/>
        <end position="167"/>
    </location>
</feature>
<gene>
    <name evidence="2" type="ORF">FOC81_05225</name>
</gene>
<dbReference type="InterPro" id="IPR012349">
    <property type="entry name" value="Split_barrel_FMN-bd"/>
</dbReference>
<dbReference type="InterPro" id="IPR024029">
    <property type="entry name" value="Pyridox_Oxase_FMN-dep"/>
</dbReference>
<accession>A0A6N0JGI7</accession>
<dbReference type="PANTHER" id="PTHR42815:SF2">
    <property type="entry name" value="FAD-BINDING, PUTATIVE (AFU_ORTHOLOGUE AFUA_6G07600)-RELATED"/>
    <property type="match status" value="1"/>
</dbReference>
<dbReference type="AlphaFoldDB" id="A0A6N0JGI7"/>
<dbReference type="NCBIfam" id="TIGR04025">
    <property type="entry name" value="PPOX_FMN_DR2398"/>
    <property type="match status" value="1"/>
</dbReference>
<dbReference type="Pfam" id="PF01243">
    <property type="entry name" value="PNPOx_N"/>
    <property type="match status" value="1"/>
</dbReference>
<reference evidence="2 3" key="1">
    <citation type="submission" date="2020-05" db="EMBL/GenBank/DDBJ databases">
        <title>FDA dAtabase for Regulatory Grade micrObial Sequences (FDA-ARGOS): Supporting development and validation of Infectious Disease Dx tests.</title>
        <authorList>
            <person name="Sproer C."/>
            <person name="Gronow S."/>
            <person name="Severitt S."/>
            <person name="Schroder I."/>
            <person name="Tallon L."/>
            <person name="Sadzewicz L."/>
            <person name="Zhao X."/>
            <person name="Vavikolanu K."/>
            <person name="Mehta A."/>
            <person name="Aluvathingal J."/>
            <person name="Nadendla S."/>
            <person name="Myers T."/>
            <person name="Yan Y."/>
            <person name="Sichtig H."/>
        </authorList>
    </citation>
    <scope>NUCLEOTIDE SEQUENCE [LARGE SCALE GENOMIC DNA]</scope>
    <source>
        <strain evidence="2 3">FDAARGOS_787</strain>
    </source>
</reference>
<evidence type="ECO:0000313" key="2">
    <source>
        <dbReference type="EMBL" id="QKQ46123.1"/>
    </source>
</evidence>
<dbReference type="RefSeq" id="WP_174715857.1">
    <property type="nucleotide sequence ID" value="NZ_CP054569.1"/>
</dbReference>
<organism evidence="2 3">
    <name type="scientific">Achromobacter denitrificans</name>
    <name type="common">Alcaligenes denitrificans</name>
    <dbReference type="NCBI Taxonomy" id="32002"/>
    <lineage>
        <taxon>Bacteria</taxon>
        <taxon>Pseudomonadati</taxon>
        <taxon>Pseudomonadota</taxon>
        <taxon>Betaproteobacteria</taxon>
        <taxon>Burkholderiales</taxon>
        <taxon>Alcaligenaceae</taxon>
        <taxon>Achromobacter</taxon>
    </lineage>
</organism>
<dbReference type="EMBL" id="CP054569">
    <property type="protein sequence ID" value="QKQ46123.1"/>
    <property type="molecule type" value="Genomic_DNA"/>
</dbReference>
<evidence type="ECO:0000259" key="1">
    <source>
        <dbReference type="Pfam" id="PF01243"/>
    </source>
</evidence>
<dbReference type="Gene3D" id="2.30.110.10">
    <property type="entry name" value="Electron Transport, Fmn-binding Protein, Chain A"/>
    <property type="match status" value="1"/>
</dbReference>
<proteinExistence type="predicted"/>
<dbReference type="SUPFAM" id="SSF50475">
    <property type="entry name" value="FMN-binding split barrel"/>
    <property type="match status" value="1"/>
</dbReference>
<name>A0A6N0JGI7_ACHDE</name>
<dbReference type="Proteomes" id="UP000509782">
    <property type="component" value="Chromosome"/>
</dbReference>